<dbReference type="InterPro" id="IPR052934">
    <property type="entry name" value="Methyl-DNA_Rec/Restrict_Enz"/>
</dbReference>
<dbReference type="RefSeq" id="WP_371729995.1">
    <property type="nucleotide sequence ID" value="NZ_JBGOOT010000003.1"/>
</dbReference>
<protein>
    <submittedName>
        <fullName evidence="2">McrB family protein</fullName>
    </submittedName>
</protein>
<proteinExistence type="predicted"/>
<reference evidence="2 3" key="1">
    <citation type="submission" date="2024-06" db="EMBL/GenBank/DDBJ databases">
        <authorList>
            <person name="Steensen K."/>
            <person name="Seneca J."/>
            <person name="Bartlau N."/>
            <person name="Yu A.X."/>
            <person name="Polz M.F."/>
        </authorList>
    </citation>
    <scope>NUCLEOTIDE SEQUENCE [LARGE SCALE GENOMIC DNA]</scope>
    <source>
        <strain evidence="2 3">FF146</strain>
    </source>
</reference>
<dbReference type="Proteomes" id="UP001569153">
    <property type="component" value="Unassembled WGS sequence"/>
</dbReference>
<dbReference type="InterPro" id="IPR027417">
    <property type="entry name" value="P-loop_NTPase"/>
</dbReference>
<dbReference type="InterPro" id="IPR011704">
    <property type="entry name" value="ATPase_dyneun-rel_AAA"/>
</dbReference>
<sequence length="591" mass="67883">MNKIDFVSKLKEVLTKGGSLNGNGDLWTQENFNNLKAATLGSPDEDKNKSFSDKIKTQLDGKDPSLHLLMVEILTIYYFIPTSISRSTKSSNINYLISLIPDSQNFDFSFSIECLDFYGIASGGMGYNTNKFREVFYPITVFSKWFDFSETERERLLQETNHAEFQYLIDNLDELEGRTPQSRHALLHLLFSNQYEPIISQGEKTKLVNAFEGLIENSDMIKNADVDQKIRMIKTNLAEIRGKEVNFYDEDLKKFWLQGSSSNKDNPDSSLLEYKKQIVLYGPPGTSKTYRAKELAKEMINHQLAKSLGSHLFKEEGQAKLKIAHENNIHRLQLHPAYSYEDFVRGMHFQGGNTVYKKGYLLNLIDKMKSEPELPHVLILDEINRVDLSRLFGECFSALENRGEAIDLIGNTDTEPMTLTIPANLYVIGTMNLIDHSVEQLDFALRRRFLWIEATYCPEALFDICQNNWTKFAQGKISKEFSAVEDDFIKLVEAANNLNDEISNESELGEDFKLGHVFFIDSVIFLQEALMSQPKKTTYLFRESGWYEPITKLWNYSLEPLLKEYLSGIDKESKKQVLARLKKSFNPNKGN</sequence>
<organism evidence="2 3">
    <name type="scientific">Vibrio cortegadensis</name>
    <dbReference type="NCBI Taxonomy" id="1328770"/>
    <lineage>
        <taxon>Bacteria</taxon>
        <taxon>Pseudomonadati</taxon>
        <taxon>Pseudomonadota</taxon>
        <taxon>Gammaproteobacteria</taxon>
        <taxon>Vibrionales</taxon>
        <taxon>Vibrionaceae</taxon>
        <taxon>Vibrio</taxon>
    </lineage>
</organism>
<dbReference type="PANTHER" id="PTHR37291:SF1">
    <property type="entry name" value="TYPE IV METHYL-DIRECTED RESTRICTION ENZYME ECOKMCRB SUBUNIT"/>
    <property type="match status" value="1"/>
</dbReference>
<dbReference type="PANTHER" id="PTHR37291">
    <property type="entry name" value="5-METHYLCYTOSINE-SPECIFIC RESTRICTION ENZYME B"/>
    <property type="match status" value="1"/>
</dbReference>
<dbReference type="SUPFAM" id="SSF52540">
    <property type="entry name" value="P-loop containing nucleoside triphosphate hydrolases"/>
    <property type="match status" value="1"/>
</dbReference>
<evidence type="ECO:0000313" key="2">
    <source>
        <dbReference type="EMBL" id="MEZ8194539.1"/>
    </source>
</evidence>
<keyword evidence="3" id="KW-1185">Reference proteome</keyword>
<feature type="domain" description="ATPase dynein-related AAA" evidence="1">
    <location>
        <begin position="278"/>
        <end position="449"/>
    </location>
</feature>
<dbReference type="EMBL" id="JBGOOT010000003">
    <property type="protein sequence ID" value="MEZ8194539.1"/>
    <property type="molecule type" value="Genomic_DNA"/>
</dbReference>
<gene>
    <name evidence="2" type="ORF">ACED38_06510</name>
</gene>
<accession>A0ABV4M4U8</accession>
<evidence type="ECO:0000259" key="1">
    <source>
        <dbReference type="Pfam" id="PF07728"/>
    </source>
</evidence>
<name>A0ABV4M4U8_9VIBR</name>
<dbReference type="Pfam" id="PF07728">
    <property type="entry name" value="AAA_5"/>
    <property type="match status" value="1"/>
</dbReference>
<dbReference type="Gene3D" id="3.40.50.300">
    <property type="entry name" value="P-loop containing nucleotide triphosphate hydrolases"/>
    <property type="match status" value="1"/>
</dbReference>
<evidence type="ECO:0000313" key="3">
    <source>
        <dbReference type="Proteomes" id="UP001569153"/>
    </source>
</evidence>
<comment type="caution">
    <text evidence="2">The sequence shown here is derived from an EMBL/GenBank/DDBJ whole genome shotgun (WGS) entry which is preliminary data.</text>
</comment>